<dbReference type="AlphaFoldDB" id="A0A165Z7C8"/>
<dbReference type="InParanoid" id="A0A165Z7C8"/>
<protein>
    <submittedName>
        <fullName evidence="1">Uncharacterized protein</fullName>
    </submittedName>
</protein>
<evidence type="ECO:0000313" key="1">
    <source>
        <dbReference type="EMBL" id="KZV80079.1"/>
    </source>
</evidence>
<dbReference type="EMBL" id="KV426524">
    <property type="protein sequence ID" value="KZV80079.1"/>
    <property type="molecule type" value="Genomic_DNA"/>
</dbReference>
<keyword evidence="2" id="KW-1185">Reference proteome</keyword>
<organism evidence="1 2">
    <name type="scientific">Exidia glandulosa HHB12029</name>
    <dbReference type="NCBI Taxonomy" id="1314781"/>
    <lineage>
        <taxon>Eukaryota</taxon>
        <taxon>Fungi</taxon>
        <taxon>Dikarya</taxon>
        <taxon>Basidiomycota</taxon>
        <taxon>Agaricomycotina</taxon>
        <taxon>Agaricomycetes</taxon>
        <taxon>Auriculariales</taxon>
        <taxon>Exidiaceae</taxon>
        <taxon>Exidia</taxon>
    </lineage>
</organism>
<accession>A0A165Z7C8</accession>
<dbReference type="Proteomes" id="UP000077266">
    <property type="component" value="Unassembled WGS sequence"/>
</dbReference>
<sequence>MAPSLFSASVSSLQAQIPHILHMEARDSQLRLQAESGSDIWPSQREFVELKNEDSPIERVDVSSTASLAATTSSRRTIGRRIRSGLKKGLRGVFVGMEHMSPYPGMVYTYF</sequence>
<evidence type="ECO:0000313" key="2">
    <source>
        <dbReference type="Proteomes" id="UP000077266"/>
    </source>
</evidence>
<reference evidence="1 2" key="1">
    <citation type="journal article" date="2016" name="Mol. Biol. Evol.">
        <title>Comparative Genomics of Early-Diverging Mushroom-Forming Fungi Provides Insights into the Origins of Lignocellulose Decay Capabilities.</title>
        <authorList>
            <person name="Nagy L.G."/>
            <person name="Riley R."/>
            <person name="Tritt A."/>
            <person name="Adam C."/>
            <person name="Daum C."/>
            <person name="Floudas D."/>
            <person name="Sun H."/>
            <person name="Yadav J.S."/>
            <person name="Pangilinan J."/>
            <person name="Larsson K.H."/>
            <person name="Matsuura K."/>
            <person name="Barry K."/>
            <person name="Labutti K."/>
            <person name="Kuo R."/>
            <person name="Ohm R.A."/>
            <person name="Bhattacharya S.S."/>
            <person name="Shirouzu T."/>
            <person name="Yoshinaga Y."/>
            <person name="Martin F.M."/>
            <person name="Grigoriev I.V."/>
            <person name="Hibbett D.S."/>
        </authorList>
    </citation>
    <scope>NUCLEOTIDE SEQUENCE [LARGE SCALE GENOMIC DNA]</scope>
    <source>
        <strain evidence="1 2">HHB12029</strain>
    </source>
</reference>
<name>A0A165Z7C8_EXIGL</name>
<proteinExistence type="predicted"/>
<gene>
    <name evidence="1" type="ORF">EXIGLDRAFT_733663</name>
</gene>